<evidence type="ECO:0000256" key="11">
    <source>
        <dbReference type="RuleBase" id="RU364020"/>
    </source>
</evidence>
<evidence type="ECO:0000256" key="6">
    <source>
        <dbReference type="ARBA" id="ARBA00022989"/>
    </source>
</evidence>
<dbReference type="Pfam" id="PF03567">
    <property type="entry name" value="Sulfotransfer_2"/>
    <property type="match status" value="1"/>
</dbReference>
<sequence length="306" mass="36115">MGSLLKKLSILFPVLLCSSLVYYIPLKRPVSRPSAFEYEESWLEVQKERKLLLKYMCEKYKLGRNSSIPDPSVANMMYVEHRHKLIYCEVPKVGCSSWKRIILLLKTNMTNNYFELSNEVVHSRKSFQILNSYPLEKQQQLLKSYTKLMFARHPFERLVSAYRDKFLRYRESEYYTKTMAQWIKSTVNKSKNSTGPVTFLEFVHFVLGENPKNSDIHWRPMSSLCDPCNIHYDIIGKFQNLKEDSDQVLRSIGAPKDFRYPFVKEPSTQTSSNIKKTYFSNLSTEDLLGLMNRYHMDFMLFGYPVF</sequence>
<dbReference type="GO" id="GO:0000139">
    <property type="term" value="C:Golgi membrane"/>
    <property type="evidence" value="ECO:0007669"/>
    <property type="project" value="UniProtKB-SubCell"/>
</dbReference>
<gene>
    <name evidence="12" type="ORF">NDU88_001349</name>
</gene>
<dbReference type="PANTHER" id="PTHR12137">
    <property type="entry name" value="CARBOHYDRATE SULFOTRANSFERASE"/>
    <property type="match status" value="1"/>
</dbReference>
<reference evidence="12" key="1">
    <citation type="journal article" date="2022" name="bioRxiv">
        <title>Sequencing and chromosome-scale assembly of the giantPleurodeles waltlgenome.</title>
        <authorList>
            <person name="Brown T."/>
            <person name="Elewa A."/>
            <person name="Iarovenko S."/>
            <person name="Subramanian E."/>
            <person name="Araus A.J."/>
            <person name="Petzold A."/>
            <person name="Susuki M."/>
            <person name="Suzuki K.-i.T."/>
            <person name="Hayashi T."/>
            <person name="Toyoda A."/>
            <person name="Oliveira C."/>
            <person name="Osipova E."/>
            <person name="Leigh N.D."/>
            <person name="Simon A."/>
            <person name="Yun M.H."/>
        </authorList>
    </citation>
    <scope>NUCLEOTIDE SEQUENCE</scope>
    <source>
        <strain evidence="12">20211129_DDA</strain>
        <tissue evidence="12">Liver</tissue>
    </source>
</reference>
<comment type="subcellular location">
    <subcellularLocation>
        <location evidence="1 11">Golgi apparatus membrane</location>
        <topology evidence="1 11">Single-pass type II membrane protein</topology>
    </subcellularLocation>
</comment>
<evidence type="ECO:0000256" key="9">
    <source>
        <dbReference type="ARBA" id="ARBA00023180"/>
    </source>
</evidence>
<evidence type="ECO:0000256" key="2">
    <source>
        <dbReference type="ARBA" id="ARBA00006339"/>
    </source>
</evidence>
<dbReference type="GO" id="GO:0016051">
    <property type="term" value="P:carbohydrate biosynthetic process"/>
    <property type="evidence" value="ECO:0007669"/>
    <property type="project" value="InterPro"/>
</dbReference>
<keyword evidence="6" id="KW-1133">Transmembrane helix</keyword>
<keyword evidence="13" id="KW-1185">Reference proteome</keyword>
<name>A0AAV7MK93_PLEWA</name>
<keyword evidence="4" id="KW-0812">Transmembrane</keyword>
<comment type="caution">
    <text evidence="12">The sequence shown here is derived from an EMBL/GenBank/DDBJ whole genome shotgun (WGS) entry which is preliminary data.</text>
</comment>
<evidence type="ECO:0000256" key="4">
    <source>
        <dbReference type="ARBA" id="ARBA00022692"/>
    </source>
</evidence>
<dbReference type="PANTHER" id="PTHR12137:SF15">
    <property type="entry name" value="CARBOHYDRATE SULFOTRANSFERASE"/>
    <property type="match status" value="1"/>
</dbReference>
<evidence type="ECO:0000313" key="12">
    <source>
        <dbReference type="EMBL" id="KAJ1103932.1"/>
    </source>
</evidence>
<evidence type="ECO:0000256" key="1">
    <source>
        <dbReference type="ARBA" id="ARBA00004323"/>
    </source>
</evidence>
<dbReference type="GO" id="GO:0008146">
    <property type="term" value="F:sulfotransferase activity"/>
    <property type="evidence" value="ECO:0007669"/>
    <property type="project" value="InterPro"/>
</dbReference>
<evidence type="ECO:0000256" key="8">
    <source>
        <dbReference type="ARBA" id="ARBA00023136"/>
    </source>
</evidence>
<dbReference type="Proteomes" id="UP001066276">
    <property type="component" value="Chromosome 9"/>
</dbReference>
<evidence type="ECO:0000256" key="5">
    <source>
        <dbReference type="ARBA" id="ARBA00022968"/>
    </source>
</evidence>
<evidence type="ECO:0000256" key="3">
    <source>
        <dbReference type="ARBA" id="ARBA00022679"/>
    </source>
</evidence>
<keyword evidence="5 11" id="KW-0735">Signal-anchor</keyword>
<evidence type="ECO:0000256" key="7">
    <source>
        <dbReference type="ARBA" id="ARBA00023034"/>
    </source>
</evidence>
<keyword evidence="10 11" id="KW-0119">Carbohydrate metabolism</keyword>
<keyword evidence="3 11" id="KW-0808">Transferase</keyword>
<evidence type="ECO:0000313" key="13">
    <source>
        <dbReference type="Proteomes" id="UP001066276"/>
    </source>
</evidence>
<dbReference type="InterPro" id="IPR005331">
    <property type="entry name" value="Sulfotransferase"/>
</dbReference>
<dbReference type="AlphaFoldDB" id="A0AAV7MK93"/>
<dbReference type="InterPro" id="IPR018011">
    <property type="entry name" value="Carb_sulfotrans_8-10"/>
</dbReference>
<accession>A0AAV7MK93</accession>
<proteinExistence type="inferred from homology"/>
<dbReference type="EMBL" id="JANPWB010000013">
    <property type="protein sequence ID" value="KAJ1103932.1"/>
    <property type="molecule type" value="Genomic_DNA"/>
</dbReference>
<comment type="similarity">
    <text evidence="2 11">Belongs to the sulfotransferase 2 family.</text>
</comment>
<evidence type="ECO:0000256" key="10">
    <source>
        <dbReference type="ARBA" id="ARBA00023277"/>
    </source>
</evidence>
<keyword evidence="7 11" id="KW-0333">Golgi apparatus</keyword>
<dbReference type="GO" id="GO:0030166">
    <property type="term" value="P:proteoglycan biosynthetic process"/>
    <property type="evidence" value="ECO:0007669"/>
    <property type="project" value="TreeGrafter"/>
</dbReference>
<dbReference type="EC" id="2.8.2.-" evidence="11"/>
<keyword evidence="9 11" id="KW-0325">Glycoprotein</keyword>
<keyword evidence="8" id="KW-0472">Membrane</keyword>
<organism evidence="12 13">
    <name type="scientific">Pleurodeles waltl</name>
    <name type="common">Iberian ribbed newt</name>
    <dbReference type="NCBI Taxonomy" id="8319"/>
    <lineage>
        <taxon>Eukaryota</taxon>
        <taxon>Metazoa</taxon>
        <taxon>Chordata</taxon>
        <taxon>Craniata</taxon>
        <taxon>Vertebrata</taxon>
        <taxon>Euteleostomi</taxon>
        <taxon>Amphibia</taxon>
        <taxon>Batrachia</taxon>
        <taxon>Caudata</taxon>
        <taxon>Salamandroidea</taxon>
        <taxon>Salamandridae</taxon>
        <taxon>Pleurodelinae</taxon>
        <taxon>Pleurodeles</taxon>
    </lineage>
</organism>
<protein>
    <recommendedName>
        <fullName evidence="11">Carbohydrate sulfotransferase</fullName>
        <ecNumber evidence="11">2.8.2.-</ecNumber>
    </recommendedName>
</protein>